<keyword evidence="1" id="KW-1133">Transmembrane helix</keyword>
<evidence type="ECO:0000256" key="1">
    <source>
        <dbReference type="SAM" id="Phobius"/>
    </source>
</evidence>
<sequence>MENDNVKMISDKSHWLYGGLVGAFIGSIFSLYFIFQPSCVGLAENGSSPCPQGLDILKSNLENDGTIYLSLIIILFVIGSFVGWLFGKIKKRNVGLL</sequence>
<keyword evidence="1" id="KW-0812">Transmembrane</keyword>
<proteinExistence type="predicted"/>
<protein>
    <submittedName>
        <fullName evidence="2">Uncharacterized protein</fullName>
    </submittedName>
</protein>
<organism evidence="2 3">
    <name type="scientific">Candidatus Taylorbacteria bacterium RIFCSPHIGHO2_02_FULL_43_32b</name>
    <dbReference type="NCBI Taxonomy" id="1802306"/>
    <lineage>
        <taxon>Bacteria</taxon>
        <taxon>Candidatus Tayloriibacteriota</taxon>
    </lineage>
</organism>
<comment type="caution">
    <text evidence="2">The sequence shown here is derived from an EMBL/GenBank/DDBJ whole genome shotgun (WGS) entry which is preliminary data.</text>
</comment>
<accession>A0A1G2MNV1</accession>
<gene>
    <name evidence="2" type="ORF">A3C72_03735</name>
</gene>
<dbReference type="STRING" id="1802306.A3C72_03735"/>
<feature type="transmembrane region" description="Helical" evidence="1">
    <location>
        <begin position="67"/>
        <end position="87"/>
    </location>
</feature>
<reference evidence="2 3" key="1">
    <citation type="journal article" date="2016" name="Nat. Commun.">
        <title>Thousands of microbial genomes shed light on interconnected biogeochemical processes in an aquifer system.</title>
        <authorList>
            <person name="Anantharaman K."/>
            <person name="Brown C.T."/>
            <person name="Hug L.A."/>
            <person name="Sharon I."/>
            <person name="Castelle C.J."/>
            <person name="Probst A.J."/>
            <person name="Thomas B.C."/>
            <person name="Singh A."/>
            <person name="Wilkins M.J."/>
            <person name="Karaoz U."/>
            <person name="Brodie E.L."/>
            <person name="Williams K.H."/>
            <person name="Hubbard S.S."/>
            <person name="Banfield J.F."/>
        </authorList>
    </citation>
    <scope>NUCLEOTIDE SEQUENCE [LARGE SCALE GENOMIC DNA]</scope>
</reference>
<dbReference type="Proteomes" id="UP000177130">
    <property type="component" value="Unassembled WGS sequence"/>
</dbReference>
<dbReference type="EMBL" id="MHRK01000007">
    <property type="protein sequence ID" value="OHA24701.1"/>
    <property type="molecule type" value="Genomic_DNA"/>
</dbReference>
<feature type="transmembrane region" description="Helical" evidence="1">
    <location>
        <begin position="15"/>
        <end position="35"/>
    </location>
</feature>
<evidence type="ECO:0000313" key="2">
    <source>
        <dbReference type="EMBL" id="OHA24701.1"/>
    </source>
</evidence>
<name>A0A1G2MNV1_9BACT</name>
<dbReference type="AlphaFoldDB" id="A0A1G2MNV1"/>
<keyword evidence="1" id="KW-0472">Membrane</keyword>
<evidence type="ECO:0000313" key="3">
    <source>
        <dbReference type="Proteomes" id="UP000177130"/>
    </source>
</evidence>